<accession>A0ABV0PGG4</accession>
<gene>
    <name evidence="2" type="ORF">GOODEAATRI_023817</name>
</gene>
<proteinExistence type="predicted"/>
<reference evidence="2 3" key="1">
    <citation type="submission" date="2021-06" db="EMBL/GenBank/DDBJ databases">
        <authorList>
            <person name="Palmer J.M."/>
        </authorList>
    </citation>
    <scope>NUCLEOTIDE SEQUENCE [LARGE SCALE GENOMIC DNA]</scope>
    <source>
        <strain evidence="2 3">GA_2019</strain>
        <tissue evidence="2">Muscle</tissue>
    </source>
</reference>
<evidence type="ECO:0000313" key="3">
    <source>
        <dbReference type="Proteomes" id="UP001476798"/>
    </source>
</evidence>
<comment type="caution">
    <text evidence="2">The sequence shown here is derived from an EMBL/GenBank/DDBJ whole genome shotgun (WGS) entry which is preliminary data.</text>
</comment>
<dbReference type="Proteomes" id="UP001476798">
    <property type="component" value="Unassembled WGS sequence"/>
</dbReference>
<organism evidence="2 3">
    <name type="scientific">Goodea atripinnis</name>
    <dbReference type="NCBI Taxonomy" id="208336"/>
    <lineage>
        <taxon>Eukaryota</taxon>
        <taxon>Metazoa</taxon>
        <taxon>Chordata</taxon>
        <taxon>Craniata</taxon>
        <taxon>Vertebrata</taxon>
        <taxon>Euteleostomi</taxon>
        <taxon>Actinopterygii</taxon>
        <taxon>Neopterygii</taxon>
        <taxon>Teleostei</taxon>
        <taxon>Neoteleostei</taxon>
        <taxon>Acanthomorphata</taxon>
        <taxon>Ovalentaria</taxon>
        <taxon>Atherinomorphae</taxon>
        <taxon>Cyprinodontiformes</taxon>
        <taxon>Goodeidae</taxon>
        <taxon>Goodea</taxon>
    </lineage>
</organism>
<evidence type="ECO:0000256" key="1">
    <source>
        <dbReference type="SAM" id="MobiDB-lite"/>
    </source>
</evidence>
<dbReference type="EMBL" id="JAHRIO010072545">
    <property type="protein sequence ID" value="MEQ2182580.1"/>
    <property type="molecule type" value="Genomic_DNA"/>
</dbReference>
<protein>
    <submittedName>
        <fullName evidence="2">Uncharacterized protein</fullName>
    </submittedName>
</protein>
<name>A0ABV0PGG4_9TELE</name>
<keyword evidence="3" id="KW-1185">Reference proteome</keyword>
<feature type="compositionally biased region" description="Basic residues" evidence="1">
    <location>
        <begin position="28"/>
        <end position="38"/>
    </location>
</feature>
<sequence>MSRMAAVVAVRQPGTCSSRAYMELGKHGPQRRAHKHMAKQPQPRQRQQPGERKENTSQFNRVRRRSQQHAYTAAPVQKFTSFKFAWVKKGGKHIALFIFLVVSGIAEQEPYGRHDSTYRLLPGGGSATRRPLSDFPLFSARFRRVIVVARSHPVLATGPCWHSSSLRHVTHSLHNSEAWVPFRGRDWSSAAEARLKRVAVIGCCPINSDCHVLIKKGWKAEDNRPSKKIHLLLCPIWMFVLL</sequence>
<evidence type="ECO:0000313" key="2">
    <source>
        <dbReference type="EMBL" id="MEQ2182580.1"/>
    </source>
</evidence>
<feature type="region of interest" description="Disordered" evidence="1">
    <location>
        <begin position="26"/>
        <end position="67"/>
    </location>
</feature>